<sequence>RRRPASHNKPLDTLRPEEGQFALLKSEYRRCFKIPKKGVENEVLLKRLKRFPKEFLRLEGEWYFLPEYREKYIEYPKERYFRETKLQIPKDKIEKEVDDKYTRISEVHSQYVKYLEAERAKLLRRPTQLLTEGEFLVRTSEKEDK</sequence>
<reference evidence="1" key="1">
    <citation type="submission" date="2015-12" db="EMBL/GenBank/DDBJ databases">
        <title>De novo transcriptome assembly of four potential Pierce s Disease insect vectors from Arizona vineyards.</title>
        <authorList>
            <person name="Tassone E.E."/>
        </authorList>
    </citation>
    <scope>NUCLEOTIDE SEQUENCE</scope>
</reference>
<gene>
    <name evidence="1" type="ORF">g.45556</name>
</gene>
<evidence type="ECO:0000313" key="1">
    <source>
        <dbReference type="EMBL" id="JAS06810.1"/>
    </source>
</evidence>
<name>A0A1B6C0P2_9HEMI</name>
<dbReference type="EMBL" id="GEDC01030488">
    <property type="protein sequence ID" value="JAS06810.1"/>
    <property type="molecule type" value="Transcribed_RNA"/>
</dbReference>
<organism evidence="1">
    <name type="scientific">Clastoptera arizonana</name>
    <name type="common">Arizona spittle bug</name>
    <dbReference type="NCBI Taxonomy" id="38151"/>
    <lineage>
        <taxon>Eukaryota</taxon>
        <taxon>Metazoa</taxon>
        <taxon>Ecdysozoa</taxon>
        <taxon>Arthropoda</taxon>
        <taxon>Hexapoda</taxon>
        <taxon>Insecta</taxon>
        <taxon>Pterygota</taxon>
        <taxon>Neoptera</taxon>
        <taxon>Paraneoptera</taxon>
        <taxon>Hemiptera</taxon>
        <taxon>Auchenorrhyncha</taxon>
        <taxon>Cercopoidea</taxon>
        <taxon>Clastopteridae</taxon>
        <taxon>Clastoptera</taxon>
    </lineage>
</organism>
<accession>A0A1B6C0P2</accession>
<feature type="non-terminal residue" evidence="1">
    <location>
        <position position="1"/>
    </location>
</feature>
<feature type="non-terminal residue" evidence="1">
    <location>
        <position position="145"/>
    </location>
</feature>
<dbReference type="AlphaFoldDB" id="A0A1B6C0P2"/>
<proteinExistence type="predicted"/>
<protein>
    <submittedName>
        <fullName evidence="1">Uncharacterized protein</fullName>
    </submittedName>
</protein>